<dbReference type="Pfam" id="PF14347">
    <property type="entry name" value="DUF4399"/>
    <property type="match status" value="1"/>
</dbReference>
<gene>
    <name evidence="3" type="ORF">G3580_17735</name>
</gene>
<feature type="domain" description="DUF4399" evidence="2">
    <location>
        <begin position="43"/>
        <end position="132"/>
    </location>
</feature>
<evidence type="ECO:0000259" key="2">
    <source>
        <dbReference type="Pfam" id="PF14347"/>
    </source>
</evidence>
<dbReference type="RefSeq" id="WP_173767755.1">
    <property type="nucleotide sequence ID" value="NZ_CP048836.1"/>
</dbReference>
<organism evidence="3 4">
    <name type="scientific">Nitrogeniibacter mangrovi</name>
    <dbReference type="NCBI Taxonomy" id="2016596"/>
    <lineage>
        <taxon>Bacteria</taxon>
        <taxon>Pseudomonadati</taxon>
        <taxon>Pseudomonadota</taxon>
        <taxon>Betaproteobacteria</taxon>
        <taxon>Rhodocyclales</taxon>
        <taxon>Zoogloeaceae</taxon>
        <taxon>Nitrogeniibacter</taxon>
    </lineage>
</organism>
<protein>
    <submittedName>
        <fullName evidence="3">DUF4399 domain-containing protein</fullName>
    </submittedName>
</protein>
<dbReference type="EMBL" id="CP048836">
    <property type="protein sequence ID" value="QID19294.1"/>
    <property type="molecule type" value="Genomic_DNA"/>
</dbReference>
<keyword evidence="1" id="KW-0732">Signal</keyword>
<name>A0A6C1BAJ5_9RHOO</name>
<evidence type="ECO:0000313" key="4">
    <source>
        <dbReference type="Proteomes" id="UP000501991"/>
    </source>
</evidence>
<dbReference type="InterPro" id="IPR025512">
    <property type="entry name" value="DUF4399"/>
</dbReference>
<reference evidence="3 4" key="1">
    <citation type="submission" date="2020-02" db="EMBL/GenBank/DDBJ databases">
        <title>Nitrogenibacter mangrovi gen. nov., sp. nov. isolated from mangrove sediment, a denitrifying betaproteobacterium.</title>
        <authorList>
            <person name="Liao H."/>
            <person name="Tian Y."/>
        </authorList>
    </citation>
    <scope>NUCLEOTIDE SEQUENCE [LARGE SCALE GENOMIC DNA]</scope>
    <source>
        <strain evidence="3 4">M9-3-2</strain>
    </source>
</reference>
<proteinExistence type="predicted"/>
<dbReference type="Proteomes" id="UP000501991">
    <property type="component" value="Chromosome"/>
</dbReference>
<feature type="chain" id="PRO_5025511243" evidence="1">
    <location>
        <begin position="24"/>
        <end position="132"/>
    </location>
</feature>
<dbReference type="KEGG" id="azq:G3580_17735"/>
<sequence>MKIPKLTAVALCAGLLAPVAATAADVVFLSPADGATVSSPVKVRMGVHGMTVQPAGQVTPGTGHHHLIIDGKAIPAGAVVPADAHHLHFGKGQTEAEVELPPGRHTLTLQFADGKHRSYGPDLSKTIEIEVK</sequence>
<evidence type="ECO:0000256" key="1">
    <source>
        <dbReference type="SAM" id="SignalP"/>
    </source>
</evidence>
<evidence type="ECO:0000313" key="3">
    <source>
        <dbReference type="EMBL" id="QID19294.1"/>
    </source>
</evidence>
<accession>A0A6C1BAJ5</accession>
<feature type="signal peptide" evidence="1">
    <location>
        <begin position="1"/>
        <end position="23"/>
    </location>
</feature>
<keyword evidence="4" id="KW-1185">Reference proteome</keyword>
<dbReference type="AlphaFoldDB" id="A0A6C1BAJ5"/>